<protein>
    <submittedName>
        <fullName evidence="2">Choline kinase</fullName>
    </submittedName>
</protein>
<keyword evidence="2" id="KW-0418">Kinase</keyword>
<sequence>MSRSEDVDPTEETIRALPLWHGPIDISPLSGGITNRNFVVRDGTRRAVVRVGGDIPVHGIMRFNEHAASRAAAAAGISPAVIATGPGLLVLDYIEGQTFDAAMVRARRDDCTALVARAHRDMTDHLRGPLLSFNTFHILRDYGHALRDGDHRLLDRLAEFADRAARLERAAGAVDLVFGHNDLLAANFIDDGRRLWLLDWDYAGFNTPLFDLGGLSSNNGFGAEDDDAMLALYYDRAPTDELRRRFKAVQCASLLREAMWSMVSELHSDLEFDYIAYTGENLARFEAAWTLFLDME</sequence>
<name>A0A317DYI2_9PROT</name>
<dbReference type="CDD" id="cd05151">
    <property type="entry name" value="ChoK-like"/>
    <property type="match status" value="1"/>
</dbReference>
<evidence type="ECO:0000313" key="2">
    <source>
        <dbReference type="EMBL" id="PWR19414.1"/>
    </source>
</evidence>
<dbReference type="OrthoDB" id="179763at2"/>
<dbReference type="RefSeq" id="WP_109907296.1">
    <property type="nucleotide sequence ID" value="NZ_QGLE01000011.1"/>
</dbReference>
<organism evidence="2 3">
    <name type="scientific">Zavarzinia aquatilis</name>
    <dbReference type="NCBI Taxonomy" id="2211142"/>
    <lineage>
        <taxon>Bacteria</taxon>
        <taxon>Pseudomonadati</taxon>
        <taxon>Pseudomonadota</taxon>
        <taxon>Alphaproteobacteria</taxon>
        <taxon>Rhodospirillales</taxon>
        <taxon>Zavarziniaceae</taxon>
        <taxon>Zavarzinia</taxon>
    </lineage>
</organism>
<keyword evidence="2" id="KW-0808">Transferase</keyword>
<dbReference type="GO" id="GO:0006646">
    <property type="term" value="P:phosphatidylethanolamine biosynthetic process"/>
    <property type="evidence" value="ECO:0007669"/>
    <property type="project" value="TreeGrafter"/>
</dbReference>
<dbReference type="Gene3D" id="3.90.1200.10">
    <property type="match status" value="1"/>
</dbReference>
<dbReference type="Proteomes" id="UP000245461">
    <property type="component" value="Unassembled WGS sequence"/>
</dbReference>
<dbReference type="PANTHER" id="PTHR22603:SF66">
    <property type="entry name" value="ETHANOLAMINE KINASE"/>
    <property type="match status" value="1"/>
</dbReference>
<dbReference type="AlphaFoldDB" id="A0A317DYI2"/>
<dbReference type="SUPFAM" id="SSF56112">
    <property type="entry name" value="Protein kinase-like (PK-like)"/>
    <property type="match status" value="1"/>
</dbReference>
<evidence type="ECO:0000259" key="1">
    <source>
        <dbReference type="Pfam" id="PF01636"/>
    </source>
</evidence>
<reference evidence="2 3" key="1">
    <citation type="submission" date="2018-05" db="EMBL/GenBank/DDBJ databases">
        <title>Zavarzinia sp. HR-AS.</title>
        <authorList>
            <person name="Lee Y."/>
            <person name="Jeon C.O."/>
        </authorList>
    </citation>
    <scope>NUCLEOTIDE SEQUENCE [LARGE SCALE GENOMIC DNA]</scope>
    <source>
        <strain evidence="2 3">HR-AS</strain>
    </source>
</reference>
<dbReference type="Gene3D" id="3.30.200.20">
    <property type="entry name" value="Phosphorylase Kinase, domain 1"/>
    <property type="match status" value="1"/>
</dbReference>
<proteinExistence type="predicted"/>
<dbReference type="EMBL" id="QGLE01000011">
    <property type="protein sequence ID" value="PWR19414.1"/>
    <property type="molecule type" value="Genomic_DNA"/>
</dbReference>
<dbReference type="InterPro" id="IPR002575">
    <property type="entry name" value="Aminoglycoside_PTrfase"/>
</dbReference>
<keyword evidence="3" id="KW-1185">Reference proteome</keyword>
<gene>
    <name evidence="2" type="ORF">DKG74_16590</name>
</gene>
<accession>A0A317DYI2</accession>
<dbReference type="PANTHER" id="PTHR22603">
    <property type="entry name" value="CHOLINE/ETHANOALAMINE KINASE"/>
    <property type="match status" value="1"/>
</dbReference>
<dbReference type="Pfam" id="PF01636">
    <property type="entry name" value="APH"/>
    <property type="match status" value="1"/>
</dbReference>
<feature type="domain" description="Aminoglycoside phosphotransferase" evidence="1">
    <location>
        <begin position="25"/>
        <end position="236"/>
    </location>
</feature>
<comment type="caution">
    <text evidence="2">The sequence shown here is derived from an EMBL/GenBank/DDBJ whole genome shotgun (WGS) entry which is preliminary data.</text>
</comment>
<dbReference type="GO" id="GO:0004305">
    <property type="term" value="F:ethanolamine kinase activity"/>
    <property type="evidence" value="ECO:0007669"/>
    <property type="project" value="TreeGrafter"/>
</dbReference>
<evidence type="ECO:0000313" key="3">
    <source>
        <dbReference type="Proteomes" id="UP000245461"/>
    </source>
</evidence>
<dbReference type="InterPro" id="IPR011009">
    <property type="entry name" value="Kinase-like_dom_sf"/>
</dbReference>
<dbReference type="GO" id="GO:0005737">
    <property type="term" value="C:cytoplasm"/>
    <property type="evidence" value="ECO:0007669"/>
    <property type="project" value="TreeGrafter"/>
</dbReference>